<evidence type="ECO:0000256" key="8">
    <source>
        <dbReference type="SAM" id="Phobius"/>
    </source>
</evidence>
<evidence type="ECO:0000256" key="6">
    <source>
        <dbReference type="ARBA" id="ARBA00022989"/>
    </source>
</evidence>
<keyword evidence="4 10" id="KW-0808">Transferase</keyword>
<reference evidence="10 11" key="1">
    <citation type="submission" date="2018-10" db="EMBL/GenBank/DDBJ databases">
        <title>Draft genome sequence of Weissella viridescens UCO-SMC3.</title>
        <authorList>
            <person name="Garcia-Cancino A."/>
            <person name="Espinoza-Monje M."/>
            <person name="Albarracin L."/>
            <person name="Garcia-Castillo V."/>
            <person name="Campos-Martin J."/>
            <person name="Nakano Y."/>
            <person name="Guitierrez-Zamorano C."/>
            <person name="Ikeda-Ohtsubo W."/>
            <person name="Morita H."/>
            <person name="Kitazawa H."/>
            <person name="Villena J."/>
        </authorList>
    </citation>
    <scope>NUCLEOTIDE SEQUENCE [LARGE SCALE GENOMIC DNA]</scope>
    <source>
        <strain evidence="10 11">UCO-SMC3</strain>
    </source>
</reference>
<keyword evidence="7 8" id="KW-0472">Membrane</keyword>
<feature type="domain" description="Bacterial sugar transferase" evidence="9">
    <location>
        <begin position="12"/>
        <end position="204"/>
    </location>
</feature>
<keyword evidence="5 8" id="KW-0812">Transmembrane</keyword>
<sequence>MTKKSKSYIFSKRFLDISIAIFALIVLSPVFLVVSLLYLYGANRGPVFYRQTRIGLNHKPFQIYKFRSMIVDADKKLYANPELYEKFVANGYKLPTEEDPRITKLGAFLRKTSIDELPQFINILKGDMSIIGPRPVVENELVEYGDRVDVFLSVRPGAMGLWQASGRSTIHYPERAELEIEYATHANMWFDFKIIFMTVRAIFKKVGAM</sequence>
<name>A0A3P2RIY5_WEIVI</name>
<keyword evidence="6 8" id="KW-1133">Transmembrane helix</keyword>
<dbReference type="GO" id="GO:0005886">
    <property type="term" value="C:plasma membrane"/>
    <property type="evidence" value="ECO:0007669"/>
    <property type="project" value="UniProtKB-SubCell"/>
</dbReference>
<accession>A0A3P2RIY5</accession>
<dbReference type="InterPro" id="IPR003362">
    <property type="entry name" value="Bact_transf"/>
</dbReference>
<evidence type="ECO:0000256" key="7">
    <source>
        <dbReference type="ARBA" id="ARBA00023136"/>
    </source>
</evidence>
<proteinExistence type="inferred from homology"/>
<evidence type="ECO:0000256" key="4">
    <source>
        <dbReference type="ARBA" id="ARBA00022679"/>
    </source>
</evidence>
<dbReference type="EMBL" id="RHGY01000006">
    <property type="protein sequence ID" value="RRG17682.1"/>
    <property type="molecule type" value="Genomic_DNA"/>
</dbReference>
<dbReference type="RefSeq" id="WP_124943440.1">
    <property type="nucleotide sequence ID" value="NZ_RHGY01000006.1"/>
</dbReference>
<comment type="caution">
    <text evidence="10">The sequence shown here is derived from an EMBL/GenBank/DDBJ whole genome shotgun (WGS) entry which is preliminary data.</text>
</comment>
<keyword evidence="3" id="KW-1003">Cell membrane</keyword>
<evidence type="ECO:0000256" key="5">
    <source>
        <dbReference type="ARBA" id="ARBA00022692"/>
    </source>
</evidence>
<evidence type="ECO:0000256" key="2">
    <source>
        <dbReference type="ARBA" id="ARBA00006464"/>
    </source>
</evidence>
<protein>
    <submittedName>
        <fullName evidence="10">Sugar transferase</fullName>
    </submittedName>
</protein>
<evidence type="ECO:0000313" key="10">
    <source>
        <dbReference type="EMBL" id="RRG17682.1"/>
    </source>
</evidence>
<evidence type="ECO:0000256" key="3">
    <source>
        <dbReference type="ARBA" id="ARBA00022475"/>
    </source>
</evidence>
<organism evidence="10 11">
    <name type="scientific">Weissella viridescens</name>
    <name type="common">Lactobacillus viridescens</name>
    <dbReference type="NCBI Taxonomy" id="1629"/>
    <lineage>
        <taxon>Bacteria</taxon>
        <taxon>Bacillati</taxon>
        <taxon>Bacillota</taxon>
        <taxon>Bacilli</taxon>
        <taxon>Lactobacillales</taxon>
        <taxon>Lactobacillaceae</taxon>
        <taxon>Weissella</taxon>
    </lineage>
</organism>
<dbReference type="GO" id="GO:0016780">
    <property type="term" value="F:phosphotransferase activity, for other substituted phosphate groups"/>
    <property type="evidence" value="ECO:0007669"/>
    <property type="project" value="TreeGrafter"/>
</dbReference>
<dbReference type="OrthoDB" id="9808602at2"/>
<evidence type="ECO:0000256" key="1">
    <source>
        <dbReference type="ARBA" id="ARBA00004236"/>
    </source>
</evidence>
<gene>
    <name evidence="10" type="ORF">D3P96_05875</name>
</gene>
<dbReference type="Pfam" id="PF02397">
    <property type="entry name" value="Bac_transf"/>
    <property type="match status" value="1"/>
</dbReference>
<dbReference type="Proteomes" id="UP000275836">
    <property type="component" value="Unassembled WGS sequence"/>
</dbReference>
<evidence type="ECO:0000259" key="9">
    <source>
        <dbReference type="Pfam" id="PF02397"/>
    </source>
</evidence>
<dbReference type="AlphaFoldDB" id="A0A3P2RIY5"/>
<comment type="subcellular location">
    <subcellularLocation>
        <location evidence="1">Cell membrane</location>
    </subcellularLocation>
</comment>
<comment type="similarity">
    <text evidence="2">Belongs to the bacterial sugar transferase family.</text>
</comment>
<dbReference type="PANTHER" id="PTHR30576:SF4">
    <property type="entry name" value="UNDECAPRENYL-PHOSPHATE GALACTOSE PHOSPHOTRANSFERASE"/>
    <property type="match status" value="1"/>
</dbReference>
<dbReference type="PANTHER" id="PTHR30576">
    <property type="entry name" value="COLANIC BIOSYNTHESIS UDP-GLUCOSE LIPID CARRIER TRANSFERASE"/>
    <property type="match status" value="1"/>
</dbReference>
<evidence type="ECO:0000313" key="11">
    <source>
        <dbReference type="Proteomes" id="UP000275836"/>
    </source>
</evidence>
<feature type="transmembrane region" description="Helical" evidence="8">
    <location>
        <begin position="21"/>
        <end position="41"/>
    </location>
</feature>